<evidence type="ECO:0000313" key="2">
    <source>
        <dbReference type="Proteomes" id="UP000585272"/>
    </source>
</evidence>
<evidence type="ECO:0000313" key="1">
    <source>
        <dbReference type="EMBL" id="MBB4660447.1"/>
    </source>
</evidence>
<keyword evidence="2" id="KW-1185">Reference proteome</keyword>
<dbReference type="AlphaFoldDB" id="A0A840I6H4"/>
<name>A0A840I6H4_9ACTN</name>
<reference evidence="1 2" key="1">
    <citation type="submission" date="2020-08" db="EMBL/GenBank/DDBJ databases">
        <title>Genomic Encyclopedia of Archaeal and Bacterial Type Strains, Phase II (KMG-II): from individual species to whole genera.</title>
        <authorList>
            <person name="Goeker M."/>
        </authorList>
    </citation>
    <scope>NUCLEOTIDE SEQUENCE [LARGE SCALE GENOMIC DNA]</scope>
    <source>
        <strain evidence="1 2">DSM 23288</strain>
    </source>
</reference>
<accession>A0A840I6H4</accession>
<dbReference type="Proteomes" id="UP000585272">
    <property type="component" value="Unassembled WGS sequence"/>
</dbReference>
<dbReference type="Gene3D" id="2.40.100.20">
    <property type="match status" value="1"/>
</dbReference>
<evidence type="ECO:0008006" key="3">
    <source>
        <dbReference type="Google" id="ProtNLM"/>
    </source>
</evidence>
<dbReference type="SUPFAM" id="SSF50891">
    <property type="entry name" value="Cyclophilin-like"/>
    <property type="match status" value="1"/>
</dbReference>
<dbReference type="InterPro" id="IPR024532">
    <property type="entry name" value="DUF3830"/>
</dbReference>
<comment type="caution">
    <text evidence="1">The sequence shown here is derived from an EMBL/GenBank/DDBJ whole genome shotgun (WGS) entry which is preliminary data.</text>
</comment>
<sequence length="160" mass="17793">MTSADGWWFQREWSDFRRGSTHVRVRWPGGEAVARLFDEGVPRTASGFAAALPMEVPFVHVAWSGEMLMGCETYRFGATEPENAVRLVRPGDLTWDHKFGELCVAYGDAECRLPSGPNTVVVFGAVVEGLDALARFCRERRFAGVGALRFEPIGERGRRA</sequence>
<proteinExistence type="predicted"/>
<organism evidence="1 2">
    <name type="scientific">Conexibacter arvalis</name>
    <dbReference type="NCBI Taxonomy" id="912552"/>
    <lineage>
        <taxon>Bacteria</taxon>
        <taxon>Bacillati</taxon>
        <taxon>Actinomycetota</taxon>
        <taxon>Thermoleophilia</taxon>
        <taxon>Solirubrobacterales</taxon>
        <taxon>Conexibacteraceae</taxon>
        <taxon>Conexibacter</taxon>
    </lineage>
</organism>
<protein>
    <recommendedName>
        <fullName evidence="3">DUF3830 family protein</fullName>
    </recommendedName>
</protein>
<dbReference type="Pfam" id="PF12903">
    <property type="entry name" value="DUF3830"/>
    <property type="match status" value="1"/>
</dbReference>
<dbReference type="InterPro" id="IPR029000">
    <property type="entry name" value="Cyclophilin-like_dom_sf"/>
</dbReference>
<dbReference type="RefSeq" id="WP_183337790.1">
    <property type="nucleotide sequence ID" value="NZ_JACHNU010000001.1"/>
</dbReference>
<dbReference type="EMBL" id="JACHNU010000001">
    <property type="protein sequence ID" value="MBB4660447.1"/>
    <property type="molecule type" value="Genomic_DNA"/>
</dbReference>
<gene>
    <name evidence="1" type="ORF">BDZ31_000020</name>
</gene>